<dbReference type="AlphaFoldDB" id="D7MHY8"/>
<name>D7MHY8_ARALL</name>
<dbReference type="Proteomes" id="UP000008694">
    <property type="component" value="Unassembled WGS sequence"/>
</dbReference>
<evidence type="ECO:0000313" key="2">
    <source>
        <dbReference type="Proteomes" id="UP000008694"/>
    </source>
</evidence>
<gene>
    <name evidence="1" type="ORF">ARALYDRAFT_659150</name>
</gene>
<dbReference type="PANTHER" id="PTHR23019:SF0">
    <property type="entry name" value="NUCLEAR PORE MEMBRANE GLYCOPROTEIN 210"/>
    <property type="match status" value="1"/>
</dbReference>
<dbReference type="PANTHER" id="PTHR23019">
    <property type="entry name" value="NUCLEAR PORE MEMBRANE GLYCOPROTEIN GP210-RELATED"/>
    <property type="match status" value="1"/>
</dbReference>
<dbReference type="Gramene" id="Al_scaffold_0007_3205">
    <property type="protein sequence ID" value="Al_scaffold_0007_3205"/>
    <property type="gene ID" value="Al_scaffold_0007_3205"/>
</dbReference>
<dbReference type="HOGENOM" id="CLU_1351949_0_0_1"/>
<accession>D7MHY8</accession>
<reference evidence="2" key="1">
    <citation type="journal article" date="2011" name="Nat. Genet.">
        <title>The Arabidopsis lyrata genome sequence and the basis of rapid genome size change.</title>
        <authorList>
            <person name="Hu T.T."/>
            <person name="Pattyn P."/>
            <person name="Bakker E.G."/>
            <person name="Cao J."/>
            <person name="Cheng J.-F."/>
            <person name="Clark R.M."/>
            <person name="Fahlgren N."/>
            <person name="Fawcett J.A."/>
            <person name="Grimwood J."/>
            <person name="Gundlach H."/>
            <person name="Haberer G."/>
            <person name="Hollister J.D."/>
            <person name="Ossowski S."/>
            <person name="Ottilar R.P."/>
            <person name="Salamov A.A."/>
            <person name="Schneeberger K."/>
            <person name="Spannagl M."/>
            <person name="Wang X."/>
            <person name="Yang L."/>
            <person name="Nasrallah M.E."/>
            <person name="Bergelson J."/>
            <person name="Carrington J.C."/>
            <person name="Gaut B.S."/>
            <person name="Schmutz J."/>
            <person name="Mayer K.F.X."/>
            <person name="Van de Peer Y."/>
            <person name="Grigoriev I.V."/>
            <person name="Nordborg M."/>
            <person name="Weigel D."/>
            <person name="Guo Y.-L."/>
        </authorList>
    </citation>
    <scope>NUCLEOTIDE SEQUENCE [LARGE SCALE GENOMIC DNA]</scope>
    <source>
        <strain evidence="2">cv. MN47</strain>
    </source>
</reference>
<dbReference type="EMBL" id="GL348719">
    <property type="protein sequence ID" value="EFH46722.1"/>
    <property type="molecule type" value="Genomic_DNA"/>
</dbReference>
<evidence type="ECO:0000313" key="1">
    <source>
        <dbReference type="EMBL" id="EFH46722.1"/>
    </source>
</evidence>
<sequence length="203" mass="22786">ESLDMVVVERELSQNLYQYTREIPSCSCIEVTWSKLIKILANLSSTIDLCRLSSVSLSCPSSADIWIKIEWLGFMLFGCRTGFLVRMRANCVRRLALCFLVMAMLSLGGASSEYAYSNGHKNPEEVPDQWAPHVSQKINLAVRGSGHDYKWLSSDTRILVVSFYGVIQAKRPGIATLKAVSTFDSHNFDEVMYTIIVFVVLAM</sequence>
<protein>
    <submittedName>
        <fullName evidence="1">Predicted protein</fullName>
    </submittedName>
</protein>
<keyword evidence="2" id="KW-1185">Reference proteome</keyword>
<organism evidence="2">
    <name type="scientific">Arabidopsis lyrata subsp. lyrata</name>
    <name type="common">Lyre-leaved rock-cress</name>
    <dbReference type="NCBI Taxonomy" id="81972"/>
    <lineage>
        <taxon>Eukaryota</taxon>
        <taxon>Viridiplantae</taxon>
        <taxon>Streptophyta</taxon>
        <taxon>Embryophyta</taxon>
        <taxon>Tracheophyta</taxon>
        <taxon>Spermatophyta</taxon>
        <taxon>Magnoliopsida</taxon>
        <taxon>eudicotyledons</taxon>
        <taxon>Gunneridae</taxon>
        <taxon>Pentapetalae</taxon>
        <taxon>rosids</taxon>
        <taxon>malvids</taxon>
        <taxon>Brassicales</taxon>
        <taxon>Brassicaceae</taxon>
        <taxon>Camelineae</taxon>
        <taxon>Arabidopsis</taxon>
    </lineage>
</organism>
<dbReference type="InterPro" id="IPR045197">
    <property type="entry name" value="NUP210-like"/>
</dbReference>
<dbReference type="eggNOG" id="KOG1833">
    <property type="taxonomic scope" value="Eukaryota"/>
</dbReference>
<proteinExistence type="predicted"/>
<dbReference type="STRING" id="81972.D7MHY8"/>
<dbReference type="SUPFAM" id="SSF49373">
    <property type="entry name" value="Invasin/intimin cell-adhesion fragments"/>
    <property type="match status" value="1"/>
</dbReference>
<feature type="non-terminal residue" evidence="1">
    <location>
        <position position="1"/>
    </location>
</feature>
<dbReference type="InterPro" id="IPR008964">
    <property type="entry name" value="Invasin/intimin_cell_adhesion"/>
</dbReference>